<proteinExistence type="inferred from homology"/>
<evidence type="ECO:0000313" key="9">
    <source>
        <dbReference type="EMBL" id="ABX81995.1"/>
    </source>
</evidence>
<dbReference type="OrthoDB" id="9811198at2"/>
<feature type="transmembrane region" description="Helical" evidence="7">
    <location>
        <begin position="23"/>
        <end position="43"/>
    </location>
</feature>
<dbReference type="EMBL" id="CP000896">
    <property type="protein sequence ID" value="ABX81995.1"/>
    <property type="molecule type" value="Genomic_DNA"/>
</dbReference>
<keyword evidence="6 7" id="KW-0472">Membrane</keyword>
<sequence>MNVFFELPEGFNLIESFLTWEQWLFMIIIPALVVITITFLIGLERQNVGKAAGISSHVLVGISALMIAIMQRMIFFQEITNGIESPQSQRVIAQVVTGIGFIGAGVIMKDSNNIIHGITTASTIWFSALLGIVLGMGFLYEGIAFGVFVAGFIILRDFRRGVNPFVPVIEDMKSAPKIIDDRTKK</sequence>
<feature type="transmembrane region" description="Helical" evidence="7">
    <location>
        <begin position="49"/>
        <end position="70"/>
    </location>
</feature>
<dbReference type="GO" id="GO:0005886">
    <property type="term" value="C:plasma membrane"/>
    <property type="evidence" value="ECO:0007669"/>
    <property type="project" value="UniProtKB-SubCell"/>
</dbReference>
<keyword evidence="10" id="KW-1185">Reference proteome</keyword>
<dbReference type="eggNOG" id="COG1285">
    <property type="taxonomic scope" value="Bacteria"/>
</dbReference>
<protein>
    <submittedName>
        <fullName evidence="9">Integral membrane protein</fullName>
    </submittedName>
</protein>
<dbReference type="InterPro" id="IPR049177">
    <property type="entry name" value="MgtC_SapB_SrpB_YhiD_N"/>
</dbReference>
<feature type="transmembrane region" description="Helical" evidence="7">
    <location>
        <begin position="91"/>
        <end position="108"/>
    </location>
</feature>
<dbReference type="AlphaFoldDB" id="A9NE35"/>
<keyword evidence="4 7" id="KW-0812">Transmembrane</keyword>
<evidence type="ECO:0000256" key="5">
    <source>
        <dbReference type="ARBA" id="ARBA00022989"/>
    </source>
</evidence>
<reference evidence="9 10" key="1">
    <citation type="journal article" date="2011" name="J. Bacteriol.">
        <title>Complete genome and proteome of Acholeplasma laidlawii.</title>
        <authorList>
            <person name="Lazarev V.N."/>
            <person name="Levitskii S.A."/>
            <person name="Basovskii Y.I."/>
            <person name="Chukin M.M."/>
            <person name="Akopian T.A."/>
            <person name="Vereshchagin V.V."/>
            <person name="Kostrjukova E.S."/>
            <person name="Kovaleva G.Y."/>
            <person name="Kazanov M.D."/>
            <person name="Malko D.B."/>
            <person name="Vitreschak A.G."/>
            <person name="Sernova N.V."/>
            <person name="Gelfand M.S."/>
            <person name="Demina I.A."/>
            <person name="Serebryakova M.V."/>
            <person name="Galyamina M.A."/>
            <person name="Vtyurin N.N."/>
            <person name="Rogov S.I."/>
            <person name="Alexeev D.G."/>
            <person name="Ladygina V.G."/>
            <person name="Govorun V.M."/>
        </authorList>
    </citation>
    <scope>NUCLEOTIDE SEQUENCE [LARGE SCALE GENOMIC DNA]</scope>
    <source>
        <strain evidence="9 10">PG-8A</strain>
    </source>
</reference>
<keyword evidence="3" id="KW-1003">Cell membrane</keyword>
<dbReference type="PRINTS" id="PR01837">
    <property type="entry name" value="MGTCSAPBPROT"/>
</dbReference>
<dbReference type="STRING" id="441768.ACL_1404"/>
<evidence type="ECO:0000256" key="6">
    <source>
        <dbReference type="ARBA" id="ARBA00023136"/>
    </source>
</evidence>
<gene>
    <name evidence="9" type="ordered locus">ACL_1404</name>
</gene>
<organism evidence="9 10">
    <name type="scientific">Acholeplasma laidlawii (strain PG-8A)</name>
    <dbReference type="NCBI Taxonomy" id="441768"/>
    <lineage>
        <taxon>Bacteria</taxon>
        <taxon>Bacillati</taxon>
        <taxon>Mycoplasmatota</taxon>
        <taxon>Mollicutes</taxon>
        <taxon>Acholeplasmatales</taxon>
        <taxon>Acholeplasmataceae</taxon>
        <taxon>Acholeplasma</taxon>
    </lineage>
</organism>
<dbReference type="RefSeq" id="WP_012243326.1">
    <property type="nucleotide sequence ID" value="NC_010163.1"/>
</dbReference>
<accession>A9NE35</accession>
<evidence type="ECO:0000256" key="4">
    <source>
        <dbReference type="ARBA" id="ARBA00022692"/>
    </source>
</evidence>
<dbReference type="HOGENOM" id="CLU_079292_1_3_14"/>
<feature type="domain" description="MgtC/SapB/SrpB/YhiD N-terminal" evidence="8">
    <location>
        <begin position="34"/>
        <end position="155"/>
    </location>
</feature>
<evidence type="ECO:0000259" key="8">
    <source>
        <dbReference type="Pfam" id="PF02308"/>
    </source>
</evidence>
<dbReference type="Proteomes" id="UP000008558">
    <property type="component" value="Chromosome"/>
</dbReference>
<dbReference type="Pfam" id="PF02308">
    <property type="entry name" value="MgtC"/>
    <property type="match status" value="1"/>
</dbReference>
<dbReference type="KEGG" id="acl:ACL_1404"/>
<evidence type="ECO:0000256" key="1">
    <source>
        <dbReference type="ARBA" id="ARBA00004651"/>
    </source>
</evidence>
<evidence type="ECO:0000313" key="10">
    <source>
        <dbReference type="Proteomes" id="UP000008558"/>
    </source>
</evidence>
<evidence type="ECO:0000256" key="7">
    <source>
        <dbReference type="SAM" id="Phobius"/>
    </source>
</evidence>
<feature type="transmembrane region" description="Helical" evidence="7">
    <location>
        <begin position="128"/>
        <end position="155"/>
    </location>
</feature>
<comment type="subcellular location">
    <subcellularLocation>
        <location evidence="1">Cell membrane</location>
        <topology evidence="1">Multi-pass membrane protein</topology>
    </subcellularLocation>
</comment>
<name>A9NE35_ACHLI</name>
<dbReference type="GeneID" id="41339533"/>
<dbReference type="PANTHER" id="PTHR33778">
    <property type="entry name" value="PROTEIN MGTC"/>
    <property type="match status" value="1"/>
</dbReference>
<dbReference type="PANTHER" id="PTHR33778:SF1">
    <property type="entry name" value="MAGNESIUM TRANSPORTER YHID-RELATED"/>
    <property type="match status" value="1"/>
</dbReference>
<dbReference type="InterPro" id="IPR003416">
    <property type="entry name" value="MgtC/SapB/SrpB/YhiD_fam"/>
</dbReference>
<comment type="similarity">
    <text evidence="2">Belongs to the MgtC/SapB family.</text>
</comment>
<keyword evidence="5 7" id="KW-1133">Transmembrane helix</keyword>
<evidence type="ECO:0000256" key="2">
    <source>
        <dbReference type="ARBA" id="ARBA00009298"/>
    </source>
</evidence>
<evidence type="ECO:0000256" key="3">
    <source>
        <dbReference type="ARBA" id="ARBA00022475"/>
    </source>
</evidence>